<organism evidence="8 9">
    <name type="scientific">Scytonema hofmannii PCC 7110</name>
    <dbReference type="NCBI Taxonomy" id="128403"/>
    <lineage>
        <taxon>Bacteria</taxon>
        <taxon>Bacillati</taxon>
        <taxon>Cyanobacteriota</taxon>
        <taxon>Cyanophyceae</taxon>
        <taxon>Nostocales</taxon>
        <taxon>Scytonemataceae</taxon>
        <taxon>Scytonema</taxon>
    </lineage>
</organism>
<dbReference type="InterPro" id="IPR050245">
    <property type="entry name" value="PrsA_foldase"/>
</dbReference>
<evidence type="ECO:0000256" key="3">
    <source>
        <dbReference type="ARBA" id="ARBA00022729"/>
    </source>
</evidence>
<evidence type="ECO:0000256" key="4">
    <source>
        <dbReference type="ARBA" id="ARBA00023110"/>
    </source>
</evidence>
<dbReference type="GO" id="GO:0003755">
    <property type="term" value="F:peptidyl-prolyl cis-trans isomerase activity"/>
    <property type="evidence" value="ECO:0007669"/>
    <property type="project" value="UniProtKB-KW"/>
</dbReference>
<dbReference type="Gene3D" id="3.10.50.40">
    <property type="match status" value="1"/>
</dbReference>
<proteinExistence type="predicted"/>
<comment type="caution">
    <text evidence="8">The sequence shown here is derived from an EMBL/GenBank/DDBJ whole genome shotgun (WGS) entry which is preliminary data.</text>
</comment>
<dbReference type="EC" id="5.2.1.8" evidence="2"/>
<dbReference type="OrthoDB" id="530022at2"/>
<feature type="domain" description="PpiC" evidence="7">
    <location>
        <begin position="117"/>
        <end position="208"/>
    </location>
</feature>
<dbReference type="STRING" id="128403.WA1_37560"/>
<dbReference type="Proteomes" id="UP000076925">
    <property type="component" value="Unassembled WGS sequence"/>
</dbReference>
<dbReference type="SUPFAM" id="SSF109998">
    <property type="entry name" value="Triger factor/SurA peptide-binding domain-like"/>
    <property type="match status" value="1"/>
</dbReference>
<evidence type="ECO:0000256" key="1">
    <source>
        <dbReference type="ARBA" id="ARBA00000971"/>
    </source>
</evidence>
<dbReference type="InterPro" id="IPR000297">
    <property type="entry name" value="PPIase_PpiC"/>
</dbReference>
<keyword evidence="4 6" id="KW-0697">Rotamase</keyword>
<comment type="catalytic activity">
    <reaction evidence="1">
        <text>[protein]-peptidylproline (omega=180) = [protein]-peptidylproline (omega=0)</text>
        <dbReference type="Rhea" id="RHEA:16237"/>
        <dbReference type="Rhea" id="RHEA-COMP:10747"/>
        <dbReference type="Rhea" id="RHEA-COMP:10748"/>
        <dbReference type="ChEBI" id="CHEBI:83833"/>
        <dbReference type="ChEBI" id="CHEBI:83834"/>
        <dbReference type="EC" id="5.2.1.8"/>
    </reaction>
</comment>
<evidence type="ECO:0000259" key="7">
    <source>
        <dbReference type="PROSITE" id="PS50198"/>
    </source>
</evidence>
<keyword evidence="5 6" id="KW-0413">Isomerase</keyword>
<reference evidence="8 9" key="1">
    <citation type="journal article" date="2013" name="Genome Biol. Evol.">
        <title>Genomes of Stigonematalean cyanobacteria (subsection V) and the evolution of oxygenic photosynthesis from prokaryotes to plastids.</title>
        <authorList>
            <person name="Dagan T."/>
            <person name="Roettger M."/>
            <person name="Stucken K."/>
            <person name="Landan G."/>
            <person name="Koch R."/>
            <person name="Major P."/>
            <person name="Gould S.B."/>
            <person name="Goremykin V.V."/>
            <person name="Rippka R."/>
            <person name="Tandeau de Marsac N."/>
            <person name="Gugger M."/>
            <person name="Lockhart P.J."/>
            <person name="Allen J.F."/>
            <person name="Brune I."/>
            <person name="Maus I."/>
            <person name="Puhler A."/>
            <person name="Martin W.F."/>
        </authorList>
    </citation>
    <scope>NUCLEOTIDE SEQUENCE [LARGE SCALE GENOMIC DNA]</scope>
    <source>
        <strain evidence="8 9">PCC 7110</strain>
    </source>
</reference>
<keyword evidence="9" id="KW-1185">Reference proteome</keyword>
<protein>
    <recommendedName>
        <fullName evidence="2">peptidylprolyl isomerase</fullName>
        <ecNumber evidence="2">5.2.1.8</ecNumber>
    </recommendedName>
</protein>
<dbReference type="Pfam" id="PF00639">
    <property type="entry name" value="Rotamase"/>
    <property type="match status" value="1"/>
</dbReference>
<dbReference type="AlphaFoldDB" id="A0A139X032"/>
<name>A0A139X032_9CYAN</name>
<dbReference type="PANTHER" id="PTHR47245:SF1">
    <property type="entry name" value="FOLDASE PROTEIN PRSA"/>
    <property type="match status" value="1"/>
</dbReference>
<evidence type="ECO:0000256" key="6">
    <source>
        <dbReference type="PROSITE-ProRule" id="PRU00278"/>
    </source>
</evidence>
<evidence type="ECO:0000256" key="5">
    <source>
        <dbReference type="ARBA" id="ARBA00023235"/>
    </source>
</evidence>
<dbReference type="SUPFAM" id="SSF54534">
    <property type="entry name" value="FKBP-like"/>
    <property type="match status" value="1"/>
</dbReference>
<dbReference type="EMBL" id="ANNX02000042">
    <property type="protein sequence ID" value="KYC38065.1"/>
    <property type="molecule type" value="Genomic_DNA"/>
</dbReference>
<sequence>MSDAIAVSFEEIIYQIKLTCQIPSKIEDVVQRKIIISKAEEIGIQLETKELQQAADDFRQMNKLWNANDTWLWLQKHCLSLDEFEELVRIRLLSSKLAQHLFANQVESFFIGHLLDYAQVIMYEVVLDDEDLAMELFYAIQEGDMNFHEVAHQYIQDPELRRCGGYQGRLSRQDLKPEISAAVFAATPPQLLQPIVTSKGIHLILVEELIQPELTESLRQKILSSLFFEWLNKQVKQANIVTQFHPQVSGLAV</sequence>
<dbReference type="InterPro" id="IPR046357">
    <property type="entry name" value="PPIase_dom_sf"/>
</dbReference>
<gene>
    <name evidence="8" type="ORF">WA1_37560</name>
</gene>
<dbReference type="PROSITE" id="PS50198">
    <property type="entry name" value="PPIC_PPIASE_2"/>
    <property type="match status" value="1"/>
</dbReference>
<keyword evidence="3" id="KW-0732">Signal</keyword>
<accession>A0A139X032</accession>
<evidence type="ECO:0000256" key="2">
    <source>
        <dbReference type="ARBA" id="ARBA00013194"/>
    </source>
</evidence>
<dbReference type="InterPro" id="IPR027304">
    <property type="entry name" value="Trigger_fact/SurA_dom_sf"/>
</dbReference>
<dbReference type="PANTHER" id="PTHR47245">
    <property type="entry name" value="PEPTIDYLPROLYL ISOMERASE"/>
    <property type="match status" value="1"/>
</dbReference>
<evidence type="ECO:0000313" key="8">
    <source>
        <dbReference type="EMBL" id="KYC38065.1"/>
    </source>
</evidence>
<dbReference type="Gene3D" id="1.10.4030.10">
    <property type="entry name" value="Porin chaperone SurA, peptide-binding domain"/>
    <property type="match status" value="1"/>
</dbReference>
<evidence type="ECO:0000313" key="9">
    <source>
        <dbReference type="Proteomes" id="UP000076925"/>
    </source>
</evidence>
<dbReference type="RefSeq" id="WP_017749331.1">
    <property type="nucleotide sequence ID" value="NZ_KQ976354.1"/>
</dbReference>